<dbReference type="Proteomes" id="UP001237642">
    <property type="component" value="Unassembled WGS sequence"/>
</dbReference>
<evidence type="ECO:0000256" key="1">
    <source>
        <dbReference type="SAM" id="MobiDB-lite"/>
    </source>
</evidence>
<keyword evidence="3" id="KW-1185">Reference proteome</keyword>
<protein>
    <submittedName>
        <fullName evidence="2">Uncharacterized protein</fullName>
    </submittedName>
</protein>
<reference evidence="2" key="1">
    <citation type="submission" date="2023-02" db="EMBL/GenBank/DDBJ databases">
        <title>Genome of toxic invasive species Heracleum sosnowskyi carries increased number of genes despite the absence of recent whole-genome duplications.</title>
        <authorList>
            <person name="Schelkunov M."/>
            <person name="Shtratnikova V."/>
            <person name="Makarenko M."/>
            <person name="Klepikova A."/>
            <person name="Omelchenko D."/>
            <person name="Novikova G."/>
            <person name="Obukhova E."/>
            <person name="Bogdanov V."/>
            <person name="Penin A."/>
            <person name="Logacheva M."/>
        </authorList>
    </citation>
    <scope>NUCLEOTIDE SEQUENCE</scope>
    <source>
        <strain evidence="2">Hsosn_3</strain>
        <tissue evidence="2">Leaf</tissue>
    </source>
</reference>
<accession>A0AAD8H4Q1</accession>
<proteinExistence type="predicted"/>
<name>A0AAD8H4Q1_9APIA</name>
<comment type="caution">
    <text evidence="2">The sequence shown here is derived from an EMBL/GenBank/DDBJ whole genome shotgun (WGS) entry which is preliminary data.</text>
</comment>
<feature type="compositionally biased region" description="Polar residues" evidence="1">
    <location>
        <begin position="108"/>
        <end position="117"/>
    </location>
</feature>
<feature type="region of interest" description="Disordered" evidence="1">
    <location>
        <begin position="79"/>
        <end position="117"/>
    </location>
</feature>
<reference evidence="2" key="2">
    <citation type="submission" date="2023-05" db="EMBL/GenBank/DDBJ databases">
        <authorList>
            <person name="Schelkunov M.I."/>
        </authorList>
    </citation>
    <scope>NUCLEOTIDE SEQUENCE</scope>
    <source>
        <strain evidence="2">Hsosn_3</strain>
        <tissue evidence="2">Leaf</tissue>
    </source>
</reference>
<evidence type="ECO:0000313" key="2">
    <source>
        <dbReference type="EMBL" id="KAK1359592.1"/>
    </source>
</evidence>
<dbReference type="EMBL" id="JAUIZM010000010">
    <property type="protein sequence ID" value="KAK1359592.1"/>
    <property type="molecule type" value="Genomic_DNA"/>
</dbReference>
<gene>
    <name evidence="2" type="ORF">POM88_044066</name>
</gene>
<dbReference type="AlphaFoldDB" id="A0AAD8H4Q1"/>
<organism evidence="2 3">
    <name type="scientific">Heracleum sosnowskyi</name>
    <dbReference type="NCBI Taxonomy" id="360622"/>
    <lineage>
        <taxon>Eukaryota</taxon>
        <taxon>Viridiplantae</taxon>
        <taxon>Streptophyta</taxon>
        <taxon>Embryophyta</taxon>
        <taxon>Tracheophyta</taxon>
        <taxon>Spermatophyta</taxon>
        <taxon>Magnoliopsida</taxon>
        <taxon>eudicotyledons</taxon>
        <taxon>Gunneridae</taxon>
        <taxon>Pentapetalae</taxon>
        <taxon>asterids</taxon>
        <taxon>campanulids</taxon>
        <taxon>Apiales</taxon>
        <taxon>Apiaceae</taxon>
        <taxon>Apioideae</taxon>
        <taxon>apioid superclade</taxon>
        <taxon>Tordylieae</taxon>
        <taxon>Tordyliinae</taxon>
        <taxon>Heracleum</taxon>
    </lineage>
</organism>
<sequence>MDRQKTHIQEMEEAFATFQIEDEDQGGINYEGTTEDLGDIDTRIFEIPVESIEKPYGAWLRAEPRRKVHTMGAKWLRSGGSFQAKNSGGNGEENTDMDNPANSAHGDQINTNAWIDS</sequence>
<evidence type="ECO:0000313" key="3">
    <source>
        <dbReference type="Proteomes" id="UP001237642"/>
    </source>
</evidence>